<keyword evidence="3" id="KW-0479">Metal-binding</keyword>
<dbReference type="PROSITE" id="PS50988">
    <property type="entry name" value="TROVE"/>
    <property type="match status" value="1"/>
</dbReference>
<dbReference type="PANTHER" id="PTHR14202">
    <property type="entry name" value="60 KDA RIBONUCLEOPROTEIN SSA/RO"/>
    <property type="match status" value="1"/>
</dbReference>
<proteinExistence type="predicted"/>
<protein>
    <submittedName>
        <fullName evidence="5">TROVE domain-containing protein</fullName>
    </submittedName>
</protein>
<evidence type="ECO:0000256" key="1">
    <source>
        <dbReference type="ARBA" id="ARBA00004496"/>
    </source>
</evidence>
<evidence type="ECO:0000259" key="4">
    <source>
        <dbReference type="PROSITE" id="PS50988"/>
    </source>
</evidence>
<evidence type="ECO:0000313" key="6">
    <source>
        <dbReference type="Proteomes" id="UP001597024"/>
    </source>
</evidence>
<dbReference type="SUPFAM" id="SSF140864">
    <property type="entry name" value="TROVE domain-like"/>
    <property type="match status" value="1"/>
</dbReference>
<dbReference type="InterPro" id="IPR037214">
    <property type="entry name" value="TROVE_dom_sf"/>
</dbReference>
<evidence type="ECO:0000313" key="5">
    <source>
        <dbReference type="EMBL" id="MFD0891379.1"/>
    </source>
</evidence>
<gene>
    <name evidence="5" type="ORF">ACFQ08_43095</name>
</gene>
<dbReference type="PANTHER" id="PTHR14202:SF0">
    <property type="entry name" value="RNA-BINDING PROTEIN RO60"/>
    <property type="match status" value="1"/>
</dbReference>
<accession>A0ABW3E5L0</accession>
<evidence type="ECO:0000256" key="2">
    <source>
        <dbReference type="ARBA" id="ARBA00022490"/>
    </source>
</evidence>
<dbReference type="EMBL" id="JBHTHX010003128">
    <property type="protein sequence ID" value="MFD0891379.1"/>
    <property type="molecule type" value="Genomic_DNA"/>
</dbReference>
<keyword evidence="6" id="KW-1185">Reference proteome</keyword>
<dbReference type="InterPro" id="IPR040322">
    <property type="entry name" value="TROVE2"/>
</dbReference>
<comment type="subcellular location">
    <subcellularLocation>
        <location evidence="1">Cytoplasm</location>
    </subcellularLocation>
</comment>
<sequence>AAAYAQGDAPTRQAAKRALPEVARTTDHLAQFFGYYKNLGGKPGSRGGTAPRTGRGLRSALGSWFLAGEPDAVAFKAVKARRRKTPQGEAFDLRDVLRIAHPVPDTAQRKTLFGWIAGNVSDDEARAELPAIDRFLTAKAVTTVDQAIRVVTQERVPWEFLPDAMLGEPQVWAALVDTVGMTALIRNLARMTRIGALKPMADATGRAVARLTDRDAVLR</sequence>
<feature type="domain" description="TROVE" evidence="4">
    <location>
        <begin position="1"/>
        <end position="219"/>
    </location>
</feature>
<evidence type="ECO:0000256" key="3">
    <source>
        <dbReference type="ARBA" id="ARBA00022723"/>
    </source>
</evidence>
<name>A0ABW3E5L0_9ACTN</name>
<comment type="caution">
    <text evidence="5">The sequence shown here is derived from an EMBL/GenBank/DDBJ whole genome shotgun (WGS) entry which is preliminary data.</text>
</comment>
<reference evidence="6" key="1">
    <citation type="journal article" date="2019" name="Int. J. Syst. Evol. Microbiol.">
        <title>The Global Catalogue of Microorganisms (GCM) 10K type strain sequencing project: providing services to taxonomists for standard genome sequencing and annotation.</title>
        <authorList>
            <consortium name="The Broad Institute Genomics Platform"/>
            <consortium name="The Broad Institute Genome Sequencing Center for Infectious Disease"/>
            <person name="Wu L."/>
            <person name="Ma J."/>
        </authorList>
    </citation>
    <scope>NUCLEOTIDE SEQUENCE [LARGE SCALE GENOMIC DNA]</scope>
    <source>
        <strain evidence="6">CCUG 62974</strain>
    </source>
</reference>
<dbReference type="Pfam" id="PF05731">
    <property type="entry name" value="TROVE"/>
    <property type="match status" value="1"/>
</dbReference>
<keyword evidence="2" id="KW-0963">Cytoplasm</keyword>
<dbReference type="InterPro" id="IPR008858">
    <property type="entry name" value="TROVE_dom"/>
</dbReference>
<feature type="non-terminal residue" evidence="5">
    <location>
        <position position="219"/>
    </location>
</feature>
<feature type="non-terminal residue" evidence="5">
    <location>
        <position position="1"/>
    </location>
</feature>
<organism evidence="5 6">
    <name type="scientific">Streptosporangium algeriense</name>
    <dbReference type="NCBI Taxonomy" id="1682748"/>
    <lineage>
        <taxon>Bacteria</taxon>
        <taxon>Bacillati</taxon>
        <taxon>Actinomycetota</taxon>
        <taxon>Actinomycetes</taxon>
        <taxon>Streptosporangiales</taxon>
        <taxon>Streptosporangiaceae</taxon>
        <taxon>Streptosporangium</taxon>
    </lineage>
</organism>
<dbReference type="Proteomes" id="UP001597024">
    <property type="component" value="Unassembled WGS sequence"/>
</dbReference>